<proteinExistence type="predicted"/>
<accession>A0A9D4Z828</accession>
<dbReference type="Proteomes" id="UP000886520">
    <property type="component" value="Chromosome 19"/>
</dbReference>
<dbReference type="AlphaFoldDB" id="A0A9D4Z828"/>
<dbReference type="Pfam" id="PF04072">
    <property type="entry name" value="LCM"/>
    <property type="match status" value="1"/>
</dbReference>
<gene>
    <name evidence="3" type="ORF">GOP47_0019759</name>
</gene>
<dbReference type="OrthoDB" id="203237at2759"/>
<dbReference type="InterPro" id="IPR007213">
    <property type="entry name" value="Ppm1/Ppm2/Tcmp"/>
</dbReference>
<dbReference type="PANTHER" id="PTHR43619">
    <property type="entry name" value="S-ADENOSYL-L-METHIONINE-DEPENDENT METHYLTRANSFERASE YKTD-RELATED"/>
    <property type="match status" value="1"/>
</dbReference>
<sequence>MTAFLNGDHTCILVRRAGTDCATRRCHRSHVRCEILFAGGMAAQQPSSGQNEGLLSTLSKQVDALCGAYTEKMRQLHSMLDVEEDSRERTARQTAAGRALWNHVIHDPLARFLAGESQLRKLQGKMEEAAGSRETAGVMLAVRTLWFDGKIEAALQRWREGSDCSELARPQVVLLGAGMDTRAYRLKCLEGCVVFEVDLPKILAFKSALLKCAAGTDKTEEAPCPGGREEEAGAEDLEPYAARVERVAADLATEEWWDKLRQAGFNAGEDSGAPTIWVLEGLLYYLKDAEARALLRRISASCVTGTLVLADFMNEFSTHLSSELQTQFYFHSDWPEELLPTLGFFCVRVSQMGDPDAHFGLINDNPLSLFHRLRHTPRYCRLGPDGSPCRRLFLVQCSVA</sequence>
<dbReference type="Gene3D" id="3.40.50.150">
    <property type="entry name" value="Vaccinia Virus protein VP39"/>
    <property type="match status" value="1"/>
</dbReference>
<evidence type="ECO:0000256" key="1">
    <source>
        <dbReference type="ARBA" id="ARBA00022603"/>
    </source>
</evidence>
<evidence type="ECO:0000256" key="2">
    <source>
        <dbReference type="ARBA" id="ARBA00022679"/>
    </source>
</evidence>
<keyword evidence="4" id="KW-1185">Reference proteome</keyword>
<protein>
    <recommendedName>
        <fullName evidence="5">S-adenosyl-L-methionine-dependent methyltransferase</fullName>
    </recommendedName>
</protein>
<dbReference type="PANTHER" id="PTHR43619:SF8">
    <property type="entry name" value="LEUCINE CARBOXYL METHYLTRANSFERASE"/>
    <property type="match status" value="1"/>
</dbReference>
<keyword evidence="1" id="KW-0489">Methyltransferase</keyword>
<keyword evidence="2" id="KW-0808">Transferase</keyword>
<dbReference type="EMBL" id="JABFUD020000019">
    <property type="protein sequence ID" value="KAI5065064.1"/>
    <property type="molecule type" value="Genomic_DNA"/>
</dbReference>
<dbReference type="GO" id="GO:0032259">
    <property type="term" value="P:methylation"/>
    <property type="evidence" value="ECO:0007669"/>
    <property type="project" value="UniProtKB-KW"/>
</dbReference>
<dbReference type="InterPro" id="IPR029063">
    <property type="entry name" value="SAM-dependent_MTases_sf"/>
</dbReference>
<name>A0A9D4Z828_ADICA</name>
<evidence type="ECO:0000313" key="3">
    <source>
        <dbReference type="EMBL" id="KAI5065064.1"/>
    </source>
</evidence>
<dbReference type="GO" id="GO:0008168">
    <property type="term" value="F:methyltransferase activity"/>
    <property type="evidence" value="ECO:0007669"/>
    <property type="project" value="UniProtKB-KW"/>
</dbReference>
<reference evidence="3" key="1">
    <citation type="submission" date="2021-01" db="EMBL/GenBank/DDBJ databases">
        <title>Adiantum capillus-veneris genome.</title>
        <authorList>
            <person name="Fang Y."/>
            <person name="Liao Q."/>
        </authorList>
    </citation>
    <scope>NUCLEOTIDE SEQUENCE</scope>
    <source>
        <strain evidence="3">H3</strain>
        <tissue evidence="3">Leaf</tissue>
    </source>
</reference>
<dbReference type="SUPFAM" id="SSF53335">
    <property type="entry name" value="S-adenosyl-L-methionine-dependent methyltransferases"/>
    <property type="match status" value="1"/>
</dbReference>
<evidence type="ECO:0000313" key="4">
    <source>
        <dbReference type="Proteomes" id="UP000886520"/>
    </source>
</evidence>
<comment type="caution">
    <text evidence="3">The sequence shown here is derived from an EMBL/GenBank/DDBJ whole genome shotgun (WGS) entry which is preliminary data.</text>
</comment>
<organism evidence="3 4">
    <name type="scientific">Adiantum capillus-veneris</name>
    <name type="common">Maidenhair fern</name>
    <dbReference type="NCBI Taxonomy" id="13818"/>
    <lineage>
        <taxon>Eukaryota</taxon>
        <taxon>Viridiplantae</taxon>
        <taxon>Streptophyta</taxon>
        <taxon>Embryophyta</taxon>
        <taxon>Tracheophyta</taxon>
        <taxon>Polypodiopsida</taxon>
        <taxon>Polypodiidae</taxon>
        <taxon>Polypodiales</taxon>
        <taxon>Pteridineae</taxon>
        <taxon>Pteridaceae</taxon>
        <taxon>Vittarioideae</taxon>
        <taxon>Adiantum</taxon>
    </lineage>
</organism>
<evidence type="ECO:0008006" key="5">
    <source>
        <dbReference type="Google" id="ProtNLM"/>
    </source>
</evidence>